<sequence>MTHPWTTTAVTEITAEPARIAVLFPTAGRTVGRDPVDPAGDPLGLRHGTADDLAREQLVAALLAAAPADTAAASLSELYRYGDDAERRGVLRGLNAAPDQQQPIVSIGLELVADALRTNDTRLVAAALGDFAGAHLDDHAWRHGVLKALFMGIPVDVVARLDERADDELARMAAGLIAERRAAGREINADMRRVASGASTAATASSTTTTPTPGG</sequence>
<feature type="region of interest" description="Disordered" evidence="1">
    <location>
        <begin position="194"/>
        <end position="215"/>
    </location>
</feature>
<dbReference type="NCBIfam" id="NF035938">
    <property type="entry name" value="EboA_domain"/>
    <property type="match status" value="1"/>
</dbReference>
<evidence type="ECO:0000256" key="1">
    <source>
        <dbReference type="SAM" id="MobiDB-lite"/>
    </source>
</evidence>
<comment type="caution">
    <text evidence="2">The sequence shown here is derived from an EMBL/GenBank/DDBJ whole genome shotgun (WGS) entry which is preliminary data.</text>
</comment>
<dbReference type="RefSeq" id="WP_232497640.1">
    <property type="nucleotide sequence ID" value="NZ_BAAANH010000004.1"/>
</dbReference>
<keyword evidence="3" id="KW-1185">Reference proteome</keyword>
<feature type="compositionally biased region" description="Low complexity" evidence="1">
    <location>
        <begin position="195"/>
        <end position="215"/>
    </location>
</feature>
<dbReference type="InterPro" id="IPR047715">
    <property type="entry name" value="EboA_dom"/>
</dbReference>
<organism evidence="2 3">
    <name type="scientific">Agromyces humatus</name>
    <dbReference type="NCBI Taxonomy" id="279573"/>
    <lineage>
        <taxon>Bacteria</taxon>
        <taxon>Bacillati</taxon>
        <taxon>Actinomycetota</taxon>
        <taxon>Actinomycetes</taxon>
        <taxon>Micrococcales</taxon>
        <taxon>Microbacteriaceae</taxon>
        <taxon>Agromyces</taxon>
    </lineage>
</organism>
<proteinExistence type="predicted"/>
<evidence type="ECO:0000313" key="3">
    <source>
        <dbReference type="Proteomes" id="UP001500506"/>
    </source>
</evidence>
<evidence type="ECO:0000313" key="2">
    <source>
        <dbReference type="EMBL" id="GAA1762078.1"/>
    </source>
</evidence>
<gene>
    <name evidence="2" type="ORF">GCM10009747_21700</name>
</gene>
<accession>A0ABP4WWX8</accession>
<dbReference type="EMBL" id="BAAANH010000004">
    <property type="protein sequence ID" value="GAA1762078.1"/>
    <property type="molecule type" value="Genomic_DNA"/>
</dbReference>
<name>A0ABP4WWX8_9MICO</name>
<protein>
    <submittedName>
        <fullName evidence="2">EboA domain-containing protein</fullName>
    </submittedName>
</protein>
<dbReference type="Proteomes" id="UP001500506">
    <property type="component" value="Unassembled WGS sequence"/>
</dbReference>
<reference evidence="3" key="1">
    <citation type="journal article" date="2019" name="Int. J. Syst. Evol. Microbiol.">
        <title>The Global Catalogue of Microorganisms (GCM) 10K type strain sequencing project: providing services to taxonomists for standard genome sequencing and annotation.</title>
        <authorList>
            <consortium name="The Broad Institute Genomics Platform"/>
            <consortium name="The Broad Institute Genome Sequencing Center for Infectious Disease"/>
            <person name="Wu L."/>
            <person name="Ma J."/>
        </authorList>
    </citation>
    <scope>NUCLEOTIDE SEQUENCE [LARGE SCALE GENOMIC DNA]</scope>
    <source>
        <strain evidence="3">JCM 14319</strain>
    </source>
</reference>